<dbReference type="SMART" id="SM00089">
    <property type="entry name" value="PKD"/>
    <property type="match status" value="3"/>
</dbReference>
<reference evidence="3" key="1">
    <citation type="submission" date="2016-04" db="EMBL/GenBank/DDBJ databases">
        <authorList>
            <person name="Chen L."/>
            <person name="Zhuang W."/>
            <person name="Wang G."/>
        </authorList>
    </citation>
    <scope>NUCLEOTIDE SEQUENCE [LARGE SCALE GENOMIC DNA]</scope>
    <source>
        <strain evidence="3">208</strain>
    </source>
</reference>
<dbReference type="InterPro" id="IPR013783">
    <property type="entry name" value="Ig-like_fold"/>
</dbReference>
<dbReference type="PANTHER" id="PTHR46534">
    <property type="entry name" value="IGGFC_BINDING DOMAIN-CONTAINING PROTEIN"/>
    <property type="match status" value="1"/>
</dbReference>
<dbReference type="CDD" id="cd00146">
    <property type="entry name" value="PKD"/>
    <property type="match status" value="2"/>
</dbReference>
<name>A0A1V9GCL8_9BACT</name>
<dbReference type="STRING" id="550983.A4R26_01045"/>
<evidence type="ECO:0000313" key="2">
    <source>
        <dbReference type="EMBL" id="OQP68425.1"/>
    </source>
</evidence>
<dbReference type="InterPro" id="IPR022409">
    <property type="entry name" value="PKD/Chitinase_dom"/>
</dbReference>
<accession>A0A1V9GCL8</accession>
<dbReference type="NCBIfam" id="TIGR04131">
    <property type="entry name" value="Bac_Flav_CTERM"/>
    <property type="match status" value="1"/>
</dbReference>
<dbReference type="InterPro" id="IPR035234">
    <property type="entry name" value="IgGFc-bd_N"/>
</dbReference>
<keyword evidence="3" id="KW-1185">Reference proteome</keyword>
<evidence type="ECO:0000259" key="1">
    <source>
        <dbReference type="PROSITE" id="PS50093"/>
    </source>
</evidence>
<dbReference type="InterPro" id="IPR026341">
    <property type="entry name" value="T9SS_type_B"/>
</dbReference>
<feature type="domain" description="PKD" evidence="1">
    <location>
        <begin position="599"/>
        <end position="653"/>
    </location>
</feature>
<dbReference type="InterPro" id="IPR035986">
    <property type="entry name" value="PKD_dom_sf"/>
</dbReference>
<gene>
    <name evidence="2" type="ORF">A4R26_01045</name>
</gene>
<dbReference type="Gene3D" id="2.60.40.10">
    <property type="entry name" value="Immunoglobulins"/>
    <property type="match status" value="3"/>
</dbReference>
<dbReference type="Pfam" id="PF18911">
    <property type="entry name" value="PKD_4"/>
    <property type="match status" value="3"/>
</dbReference>
<sequence>MTFIFAITCFLSHGQSFTNKGREFWVGYGHNQLFGASFGNSQDMVVYLSAEQPANVTVSISGTLWVRTYSIPANSVVVTDLIPRSGGDDCRITNEGLYRKNIHIESNVPIVAYAHIYGSASSGAAMLLPVETYGYTYMSLNTTQDYDRDCYSWFYVVASENSTRVRITPAALTKGGRPQDTPFDIDLNKGEVYNVMGNNPGTNIGNDLSGSVIQSIPGSDGKCHPISVFSGSSRTNVCQAPLFGGGDFMMQQVFPATAWGARYLTGLTSSSTAAATLNPNRFRVYVRDPSTAVYANGVRLTGLVNFAYYDFLATASQYITANKPIMVAQVMPSHDACGYTDLGDPEIIFLSPVEQAIKNVTFYSTNKESIQVNYLTLIVHNNGLPSLMIDGSPAVDHSYDHPGLAGYKVVVKKLAAVAAQHTVTCDSGFNAITYGLGLYESYGYNAGSYVNNLTFLAELKNDLSAGPNTYTCPKTPFGITIKTLYPLTGITWHYGEVAGFTPNANIVYTSPVLAGTEVVNGKTYNLYKQPLPAAAPSIGTYYIPVTIQSPSIDNCSNSEKFIVEVKVLAGPTADFTAAPDCAYKPSVFSGASPEAAVDTWEWDFDDGAFGTGSRAERIYTAGGNYTVTMLAGRSIDGCAIPVTKAVAIPGTPVAAFDAPAVVCMPGGESKFVNKTTMPGAGNAAMQYQWTFGDGGTATGEHPVHYYTARGSYPVTLIATSTAGCADTIDAVIANFANRPIAGFTVSASEACAGTEFRFTDNSTIPGNPANAVRIWDYDDGTSGTTATPAKTYTRAGSFTVSMHLISSEGCISDTATTGITVYPIPVVNAGPDVITEPNRPVQLKASVTPVTAGVLWSPPTGLSNARQLQPVATLQENQGYVITATGDYGCSASDTVLVKVFKELKIPNAFSPDGDGRNDTWRIPGLEEYHHATVQVFNRWGQVVFKSVGYSIPWNGMMNGHKLPAGAYYYVIKPGDNGYGVLSGMVMIVR</sequence>
<feature type="domain" description="PKD" evidence="1">
    <location>
        <begin position="679"/>
        <end position="723"/>
    </location>
</feature>
<dbReference type="Proteomes" id="UP000192276">
    <property type="component" value="Unassembled WGS sequence"/>
</dbReference>
<dbReference type="SUPFAM" id="SSF49299">
    <property type="entry name" value="PKD domain"/>
    <property type="match status" value="3"/>
</dbReference>
<dbReference type="AlphaFoldDB" id="A0A1V9GCL8"/>
<organism evidence="2 3">
    <name type="scientific">Niastella populi</name>
    <dbReference type="NCBI Taxonomy" id="550983"/>
    <lineage>
        <taxon>Bacteria</taxon>
        <taxon>Pseudomonadati</taxon>
        <taxon>Bacteroidota</taxon>
        <taxon>Chitinophagia</taxon>
        <taxon>Chitinophagales</taxon>
        <taxon>Chitinophagaceae</taxon>
        <taxon>Niastella</taxon>
    </lineage>
</organism>
<dbReference type="PANTHER" id="PTHR46534:SF1">
    <property type="entry name" value="IGGFC-BINDING PROTEIN N-TERMINAL DOMAIN-CONTAINING PROTEIN"/>
    <property type="match status" value="1"/>
</dbReference>
<evidence type="ECO:0000313" key="3">
    <source>
        <dbReference type="Proteomes" id="UP000192276"/>
    </source>
</evidence>
<dbReference type="Pfam" id="PF13585">
    <property type="entry name" value="CHU_C"/>
    <property type="match status" value="1"/>
</dbReference>
<dbReference type="PROSITE" id="PS50093">
    <property type="entry name" value="PKD"/>
    <property type="match status" value="3"/>
</dbReference>
<comment type="caution">
    <text evidence="2">The sequence shown here is derived from an EMBL/GenBank/DDBJ whole genome shotgun (WGS) entry which is preliminary data.</text>
</comment>
<dbReference type="InterPro" id="IPR000601">
    <property type="entry name" value="PKD_dom"/>
</dbReference>
<dbReference type="Pfam" id="PF17517">
    <property type="entry name" value="IgGFc_binding"/>
    <property type="match status" value="1"/>
</dbReference>
<dbReference type="EMBL" id="LWBP01000001">
    <property type="protein sequence ID" value="OQP68425.1"/>
    <property type="molecule type" value="Genomic_DNA"/>
</dbReference>
<feature type="domain" description="PKD" evidence="1">
    <location>
        <begin position="766"/>
        <end position="821"/>
    </location>
</feature>
<proteinExistence type="predicted"/>
<protein>
    <recommendedName>
        <fullName evidence="1">PKD domain-containing protein</fullName>
    </recommendedName>
</protein>